<dbReference type="InterPro" id="IPR020603">
    <property type="entry name" value="MraZ_dom"/>
</dbReference>
<evidence type="ECO:0000256" key="3">
    <source>
        <dbReference type="ARBA" id="ARBA00022737"/>
    </source>
</evidence>
<sequence length="173" mass="19267">MRRNVCSEAYQRRDERAATAPMSQFLGTHRNRLDAKGRVSVPAAFRAALRREGDSQGLILRPSHKHRCIEVWPAPVFEALATRLQGLDLFSDTHDDMAAALYADAWPLEADKEGRILLPEPLVEHAGLRDSVVFMGLGRTFQIWEPEAADRRRAEARERARIGGLTLPAGASA</sequence>
<keyword evidence="10" id="KW-1185">Reference proteome</keyword>
<dbReference type="GO" id="GO:2000143">
    <property type="term" value="P:negative regulation of DNA-templated transcription initiation"/>
    <property type="evidence" value="ECO:0007669"/>
    <property type="project" value="TreeGrafter"/>
</dbReference>
<dbReference type="CDD" id="cd16320">
    <property type="entry name" value="MraZ_N"/>
    <property type="match status" value="1"/>
</dbReference>
<keyword evidence="2 7" id="KW-0963">Cytoplasm</keyword>
<dbReference type="InterPro" id="IPR007159">
    <property type="entry name" value="SpoVT-AbrB_dom"/>
</dbReference>
<accession>A5FUK1</accession>
<keyword evidence="3" id="KW-0677">Repeat</keyword>
<dbReference type="STRING" id="349163.Acry_0054"/>
<evidence type="ECO:0000256" key="6">
    <source>
        <dbReference type="ARBA" id="ARBA00023163"/>
    </source>
</evidence>
<dbReference type="SUPFAM" id="SSF89447">
    <property type="entry name" value="AbrB/MazE/MraZ-like"/>
    <property type="match status" value="1"/>
</dbReference>
<dbReference type="Proteomes" id="UP000000245">
    <property type="component" value="Chromosome"/>
</dbReference>
<comment type="similarity">
    <text evidence="7">Belongs to the MraZ family.</text>
</comment>
<name>A5FUK1_ACICJ</name>
<dbReference type="GO" id="GO:0000976">
    <property type="term" value="F:transcription cis-regulatory region binding"/>
    <property type="evidence" value="ECO:0007669"/>
    <property type="project" value="TreeGrafter"/>
</dbReference>
<dbReference type="PROSITE" id="PS51740">
    <property type="entry name" value="SPOVT_ABRB"/>
    <property type="match status" value="2"/>
</dbReference>
<dbReference type="InterPro" id="IPR038619">
    <property type="entry name" value="MraZ_sf"/>
</dbReference>
<dbReference type="GO" id="GO:0005737">
    <property type="term" value="C:cytoplasm"/>
    <property type="evidence" value="ECO:0007669"/>
    <property type="project" value="UniProtKB-UniRule"/>
</dbReference>
<dbReference type="InterPro" id="IPR035642">
    <property type="entry name" value="MraZ_N"/>
</dbReference>
<dbReference type="PANTHER" id="PTHR34701">
    <property type="entry name" value="TRANSCRIPTIONAL REGULATOR MRAZ"/>
    <property type="match status" value="1"/>
</dbReference>
<dbReference type="HAMAP" id="MF_01008">
    <property type="entry name" value="MraZ"/>
    <property type="match status" value="1"/>
</dbReference>
<feature type="domain" description="SpoVT-AbrB" evidence="8">
    <location>
        <begin position="28"/>
        <end position="76"/>
    </location>
</feature>
<dbReference type="KEGG" id="acr:Acry_0054"/>
<dbReference type="CDD" id="cd16321">
    <property type="entry name" value="MraZ_C"/>
    <property type="match status" value="1"/>
</dbReference>
<comment type="subunit">
    <text evidence="7">Forms oligomers.</text>
</comment>
<dbReference type="EMBL" id="CP000697">
    <property type="protein sequence ID" value="ABQ29283.1"/>
    <property type="molecule type" value="Genomic_DNA"/>
</dbReference>
<evidence type="ECO:0000256" key="2">
    <source>
        <dbReference type="ARBA" id="ARBA00022490"/>
    </source>
</evidence>
<dbReference type="GO" id="GO:0009295">
    <property type="term" value="C:nucleoid"/>
    <property type="evidence" value="ECO:0007669"/>
    <property type="project" value="UniProtKB-SubCell"/>
</dbReference>
<comment type="subcellular location">
    <subcellularLocation>
        <location evidence="7">Cytoplasm</location>
        <location evidence="7">Nucleoid</location>
    </subcellularLocation>
</comment>
<dbReference type="GO" id="GO:0003700">
    <property type="term" value="F:DNA-binding transcription factor activity"/>
    <property type="evidence" value="ECO:0007669"/>
    <property type="project" value="UniProtKB-UniRule"/>
</dbReference>
<evidence type="ECO:0000256" key="7">
    <source>
        <dbReference type="HAMAP-Rule" id="MF_01008"/>
    </source>
</evidence>
<keyword evidence="4 7" id="KW-0805">Transcription regulation</keyword>
<evidence type="ECO:0000313" key="9">
    <source>
        <dbReference type="EMBL" id="ABQ29283.1"/>
    </source>
</evidence>
<evidence type="ECO:0000256" key="4">
    <source>
        <dbReference type="ARBA" id="ARBA00023015"/>
    </source>
</evidence>
<reference evidence="9 10" key="1">
    <citation type="submission" date="2007-05" db="EMBL/GenBank/DDBJ databases">
        <title>Complete sequence of chromosome of Acidiphilium cryptum JF-5.</title>
        <authorList>
            <consortium name="US DOE Joint Genome Institute"/>
            <person name="Copeland A."/>
            <person name="Lucas S."/>
            <person name="Lapidus A."/>
            <person name="Barry K."/>
            <person name="Detter J.C."/>
            <person name="Glavina del Rio T."/>
            <person name="Hammon N."/>
            <person name="Israni S."/>
            <person name="Dalin E."/>
            <person name="Tice H."/>
            <person name="Pitluck S."/>
            <person name="Sims D."/>
            <person name="Brettin T."/>
            <person name="Bruce D."/>
            <person name="Han C."/>
            <person name="Schmutz J."/>
            <person name="Larimer F."/>
            <person name="Land M."/>
            <person name="Hauser L."/>
            <person name="Kyrpides N."/>
            <person name="Kim E."/>
            <person name="Magnuson T."/>
            <person name="Richardson P."/>
        </authorList>
    </citation>
    <scope>NUCLEOTIDE SEQUENCE [LARGE SCALE GENOMIC DNA]</scope>
    <source>
        <strain evidence="9 10">JF-5</strain>
    </source>
</reference>
<organism evidence="9 10">
    <name type="scientific">Acidiphilium cryptum (strain JF-5)</name>
    <dbReference type="NCBI Taxonomy" id="349163"/>
    <lineage>
        <taxon>Bacteria</taxon>
        <taxon>Pseudomonadati</taxon>
        <taxon>Pseudomonadota</taxon>
        <taxon>Alphaproteobacteria</taxon>
        <taxon>Acetobacterales</taxon>
        <taxon>Acidocellaceae</taxon>
        <taxon>Acidiphilium</taxon>
    </lineage>
</organism>
<dbReference type="eggNOG" id="COG2001">
    <property type="taxonomic scope" value="Bacteria"/>
</dbReference>
<protein>
    <recommendedName>
        <fullName evidence="1 7">Transcriptional regulator MraZ</fullName>
    </recommendedName>
</protein>
<evidence type="ECO:0000313" key="10">
    <source>
        <dbReference type="Proteomes" id="UP000000245"/>
    </source>
</evidence>
<evidence type="ECO:0000256" key="5">
    <source>
        <dbReference type="ARBA" id="ARBA00023125"/>
    </source>
</evidence>
<gene>
    <name evidence="7" type="primary">mraZ</name>
    <name evidence="9" type="ordered locus">Acry_0054</name>
</gene>
<keyword evidence="6 7" id="KW-0804">Transcription</keyword>
<keyword evidence="5 7" id="KW-0238">DNA-binding</keyword>
<dbReference type="InterPro" id="IPR037914">
    <property type="entry name" value="SpoVT-AbrB_sf"/>
</dbReference>
<dbReference type="Pfam" id="PF02381">
    <property type="entry name" value="MraZ"/>
    <property type="match status" value="2"/>
</dbReference>
<evidence type="ECO:0000259" key="8">
    <source>
        <dbReference type="PROSITE" id="PS51740"/>
    </source>
</evidence>
<proteinExistence type="inferred from homology"/>
<evidence type="ECO:0000256" key="1">
    <source>
        <dbReference type="ARBA" id="ARBA00013860"/>
    </source>
</evidence>
<dbReference type="InterPro" id="IPR003444">
    <property type="entry name" value="MraZ"/>
</dbReference>
<dbReference type="AlphaFoldDB" id="A5FUK1"/>
<dbReference type="PANTHER" id="PTHR34701:SF1">
    <property type="entry name" value="TRANSCRIPTIONAL REGULATOR MRAZ"/>
    <property type="match status" value="1"/>
</dbReference>
<dbReference type="Gene3D" id="3.40.1550.20">
    <property type="entry name" value="Transcriptional regulator MraZ domain"/>
    <property type="match status" value="1"/>
</dbReference>
<feature type="domain" description="SpoVT-AbrB" evidence="8">
    <location>
        <begin position="105"/>
        <end position="148"/>
    </location>
</feature>
<dbReference type="HOGENOM" id="CLU_107907_1_0_5"/>
<dbReference type="NCBIfam" id="NF001477">
    <property type="entry name" value="PRK00326.2-4"/>
    <property type="match status" value="1"/>
</dbReference>
<dbReference type="InterPro" id="IPR035644">
    <property type="entry name" value="MraZ_C"/>
</dbReference>